<keyword evidence="1" id="KW-0812">Transmembrane</keyword>
<feature type="transmembrane region" description="Helical" evidence="1">
    <location>
        <begin position="12"/>
        <end position="29"/>
    </location>
</feature>
<sequence length="348" mass="40972">MTIIRRHNNNCSLVFNDIIGIFVTISILAKTTYLELCLDILQYIAVIHFKAVLRIGKSFHYNHIIIPNFHILFFTFVRTVNKLHVRHQKSSSFKIIPIHEESKNKVCMYGSLSIFINVFLKLLSSVLSSILPLSGINMFCIQTPIFLILSLEQFLKSTLFINSILVLNRLMIHLNLSMLNFPTEDQKLENTKCLQFNMSNIDCSIVISSILCNNSLTYILHFISMCLYRSNVSDPSTYVKNFRLNEYPVVQIDNLYNHYNLKFLHTYYSLASMPQYHIYDMLVFQVRVWPYLIPDNIQLKPFQMFQISTIYNHNNYYEVCKLDFFLQLCPFHIFQLTHLAIYLELKLI</sequence>
<dbReference type="AlphaFoldDB" id="A0A6G0U8F3"/>
<evidence type="ECO:0000313" key="3">
    <source>
        <dbReference type="Proteomes" id="UP000475862"/>
    </source>
</evidence>
<dbReference type="EMBL" id="VYZN01000001">
    <property type="protein sequence ID" value="KAE9545354.1"/>
    <property type="molecule type" value="Genomic_DNA"/>
</dbReference>
<evidence type="ECO:0000256" key="1">
    <source>
        <dbReference type="SAM" id="Phobius"/>
    </source>
</evidence>
<keyword evidence="1" id="KW-0472">Membrane</keyword>
<gene>
    <name evidence="2" type="ORF">AGLY_000897</name>
</gene>
<accession>A0A6G0U8F3</accession>
<protein>
    <submittedName>
        <fullName evidence="2">Uncharacterized protein</fullName>
    </submittedName>
</protein>
<name>A0A6G0U8F3_APHGL</name>
<evidence type="ECO:0000313" key="2">
    <source>
        <dbReference type="EMBL" id="KAE9545354.1"/>
    </source>
</evidence>
<feature type="transmembrane region" description="Helical" evidence="1">
    <location>
        <begin position="64"/>
        <end position="85"/>
    </location>
</feature>
<comment type="caution">
    <text evidence="2">The sequence shown here is derived from an EMBL/GenBank/DDBJ whole genome shotgun (WGS) entry which is preliminary data.</text>
</comment>
<organism evidence="2 3">
    <name type="scientific">Aphis glycines</name>
    <name type="common">Soybean aphid</name>
    <dbReference type="NCBI Taxonomy" id="307491"/>
    <lineage>
        <taxon>Eukaryota</taxon>
        <taxon>Metazoa</taxon>
        <taxon>Ecdysozoa</taxon>
        <taxon>Arthropoda</taxon>
        <taxon>Hexapoda</taxon>
        <taxon>Insecta</taxon>
        <taxon>Pterygota</taxon>
        <taxon>Neoptera</taxon>
        <taxon>Paraneoptera</taxon>
        <taxon>Hemiptera</taxon>
        <taxon>Sternorrhyncha</taxon>
        <taxon>Aphidomorpha</taxon>
        <taxon>Aphidoidea</taxon>
        <taxon>Aphididae</taxon>
        <taxon>Aphidini</taxon>
        <taxon>Aphis</taxon>
        <taxon>Aphis</taxon>
    </lineage>
</organism>
<keyword evidence="3" id="KW-1185">Reference proteome</keyword>
<keyword evidence="1" id="KW-1133">Transmembrane helix</keyword>
<reference evidence="2 3" key="1">
    <citation type="submission" date="2019-08" db="EMBL/GenBank/DDBJ databases">
        <title>The genome of the soybean aphid Biotype 1, its phylome, world population structure and adaptation to the North American continent.</title>
        <authorList>
            <person name="Giordano R."/>
            <person name="Donthu R.K."/>
            <person name="Hernandez A.G."/>
            <person name="Wright C.L."/>
            <person name="Zimin A.V."/>
        </authorList>
    </citation>
    <scope>NUCLEOTIDE SEQUENCE [LARGE SCALE GENOMIC DNA]</scope>
    <source>
        <tissue evidence="2">Whole aphids</tissue>
    </source>
</reference>
<proteinExistence type="predicted"/>
<dbReference type="Proteomes" id="UP000475862">
    <property type="component" value="Unassembled WGS sequence"/>
</dbReference>